<evidence type="ECO:0000313" key="3">
    <source>
        <dbReference type="Proteomes" id="UP001304895"/>
    </source>
</evidence>
<reference evidence="2" key="1">
    <citation type="journal article" date="2023" name="Mol. Phylogenet. Evol.">
        <title>Genome-scale phylogeny and comparative genomics of the fungal order Sordariales.</title>
        <authorList>
            <person name="Hensen N."/>
            <person name="Bonometti L."/>
            <person name="Westerberg I."/>
            <person name="Brannstrom I.O."/>
            <person name="Guillou S."/>
            <person name="Cros-Aarteil S."/>
            <person name="Calhoun S."/>
            <person name="Haridas S."/>
            <person name="Kuo A."/>
            <person name="Mondo S."/>
            <person name="Pangilinan J."/>
            <person name="Riley R."/>
            <person name="LaButti K."/>
            <person name="Andreopoulos B."/>
            <person name="Lipzen A."/>
            <person name="Chen C."/>
            <person name="Yan M."/>
            <person name="Daum C."/>
            <person name="Ng V."/>
            <person name="Clum A."/>
            <person name="Steindorff A."/>
            <person name="Ohm R.A."/>
            <person name="Martin F."/>
            <person name="Silar P."/>
            <person name="Natvig D.O."/>
            <person name="Lalanne C."/>
            <person name="Gautier V."/>
            <person name="Ament-Velasquez S.L."/>
            <person name="Kruys A."/>
            <person name="Hutchinson M.I."/>
            <person name="Powell A.J."/>
            <person name="Barry K."/>
            <person name="Miller A.N."/>
            <person name="Grigoriev I.V."/>
            <person name="Debuchy R."/>
            <person name="Gladieux P."/>
            <person name="Hiltunen Thoren M."/>
            <person name="Johannesson H."/>
        </authorList>
    </citation>
    <scope>NUCLEOTIDE SEQUENCE</scope>
    <source>
        <strain evidence="2">CBS 123565</strain>
    </source>
</reference>
<comment type="caution">
    <text evidence="2">The sequence shown here is derived from an EMBL/GenBank/DDBJ whole genome shotgun (WGS) entry which is preliminary data.</text>
</comment>
<dbReference type="EMBL" id="MU853401">
    <property type="protein sequence ID" value="KAK4138705.1"/>
    <property type="molecule type" value="Genomic_DNA"/>
</dbReference>
<feature type="compositionally biased region" description="Acidic residues" evidence="1">
    <location>
        <begin position="427"/>
        <end position="439"/>
    </location>
</feature>
<dbReference type="Proteomes" id="UP001304895">
    <property type="component" value="Unassembled WGS sequence"/>
</dbReference>
<feature type="region of interest" description="Disordered" evidence="1">
    <location>
        <begin position="87"/>
        <end position="133"/>
    </location>
</feature>
<organism evidence="2 3">
    <name type="scientific">Trichocladium antarcticum</name>
    <dbReference type="NCBI Taxonomy" id="1450529"/>
    <lineage>
        <taxon>Eukaryota</taxon>
        <taxon>Fungi</taxon>
        <taxon>Dikarya</taxon>
        <taxon>Ascomycota</taxon>
        <taxon>Pezizomycotina</taxon>
        <taxon>Sordariomycetes</taxon>
        <taxon>Sordariomycetidae</taxon>
        <taxon>Sordariales</taxon>
        <taxon>Chaetomiaceae</taxon>
        <taxon>Trichocladium</taxon>
    </lineage>
</organism>
<gene>
    <name evidence="2" type="ORF">BT67DRAFT_453271</name>
</gene>
<sequence>MAIQLNPFHVNFDHAKRRTLAEIETATNGFDISRGQSVRALPARPRPAQPIQSGVSTKVKSWLSNNFKNLDGSNNFRSSQRNPILILDDDEEPPSQHAVAGPLTDTPSRKVTTRPPSRHSAANRLKRKASQRDDHVEDVIFVRGSVYLGPNSRLEHAPGASGANTVEASALPKSVESVARFFTLATEIREKIYRHLLVSSKPIYVQNLWTEMARRPSRRGARRGQNGPDAEVTIETHILSVCRRTALEGTRILYSENSFLYQLRDPEVLDKKTAGTQKPTTRSQTKQYIDLAKYGHLIRHMAIELEPNRKGAQYQELMAAALQALVSQSSGATSPRTRPSFLMPCGSIHLHTLTITVSPLLATNRRGMRSAAGDQDISKDGRSLSVVGLFSRGAAVLKALQRININFLRINVHVNSNVKSGSQDGLASDEEDAESDSEPEGTPRSSKQLQPRHLETTLDLRYLPRHMEGLRLEPLGELWENDMLMQEQRRKRGAEAEEKLSTLRKKIEGACLDPEEELCRGFWQEHGVAEWQRRERRARHEAKFDGEENGAEAGDGRGLRGMKSLIISIARVGDELRAYRP</sequence>
<protein>
    <submittedName>
        <fullName evidence="2">Uncharacterized protein</fullName>
    </submittedName>
</protein>
<reference evidence="2" key="2">
    <citation type="submission" date="2023-05" db="EMBL/GenBank/DDBJ databases">
        <authorList>
            <consortium name="Lawrence Berkeley National Laboratory"/>
            <person name="Steindorff A."/>
            <person name="Hensen N."/>
            <person name="Bonometti L."/>
            <person name="Westerberg I."/>
            <person name="Brannstrom I.O."/>
            <person name="Guillou S."/>
            <person name="Cros-Aarteil S."/>
            <person name="Calhoun S."/>
            <person name="Haridas S."/>
            <person name="Kuo A."/>
            <person name="Mondo S."/>
            <person name="Pangilinan J."/>
            <person name="Riley R."/>
            <person name="Labutti K."/>
            <person name="Andreopoulos B."/>
            <person name="Lipzen A."/>
            <person name="Chen C."/>
            <person name="Yanf M."/>
            <person name="Daum C."/>
            <person name="Ng V."/>
            <person name="Clum A."/>
            <person name="Ohm R."/>
            <person name="Martin F."/>
            <person name="Silar P."/>
            <person name="Natvig D."/>
            <person name="Lalanne C."/>
            <person name="Gautier V."/>
            <person name="Ament-Velasquez S.L."/>
            <person name="Kruys A."/>
            <person name="Hutchinson M.I."/>
            <person name="Powell A.J."/>
            <person name="Barry K."/>
            <person name="Miller A.N."/>
            <person name="Grigoriev I.V."/>
            <person name="Debuchy R."/>
            <person name="Gladieux P."/>
            <person name="Thoren M.H."/>
            <person name="Johannesson H."/>
        </authorList>
    </citation>
    <scope>NUCLEOTIDE SEQUENCE</scope>
    <source>
        <strain evidence="2">CBS 123565</strain>
    </source>
</reference>
<evidence type="ECO:0000313" key="2">
    <source>
        <dbReference type="EMBL" id="KAK4138705.1"/>
    </source>
</evidence>
<accession>A0AAN6UU73</accession>
<name>A0AAN6UU73_9PEZI</name>
<dbReference type="AlphaFoldDB" id="A0AAN6UU73"/>
<keyword evidence="3" id="KW-1185">Reference proteome</keyword>
<evidence type="ECO:0000256" key="1">
    <source>
        <dbReference type="SAM" id="MobiDB-lite"/>
    </source>
</evidence>
<feature type="region of interest" description="Disordered" evidence="1">
    <location>
        <begin position="419"/>
        <end position="453"/>
    </location>
</feature>
<proteinExistence type="predicted"/>